<dbReference type="GO" id="GO:0016874">
    <property type="term" value="F:ligase activity"/>
    <property type="evidence" value="ECO:0007669"/>
    <property type="project" value="UniProtKB-KW"/>
</dbReference>
<evidence type="ECO:0000313" key="5">
    <source>
        <dbReference type="Proteomes" id="UP000197025"/>
    </source>
</evidence>
<evidence type="ECO:0000259" key="3">
    <source>
        <dbReference type="Pfam" id="PF02834"/>
    </source>
</evidence>
<dbReference type="InterPro" id="IPR014051">
    <property type="entry name" value="Phosphoesterase_HXTX"/>
</dbReference>
<feature type="short sequence motif" description="HXTX 2" evidence="2">
    <location>
        <begin position="132"/>
        <end position="135"/>
    </location>
</feature>
<feature type="domain" description="Phosphoesterase HXTX" evidence="3">
    <location>
        <begin position="10"/>
        <end position="96"/>
    </location>
</feature>
<gene>
    <name evidence="4" type="ORF">SAMN02746019_00011330</name>
</gene>
<accession>A0A212RCU3</accession>
<reference evidence="5" key="1">
    <citation type="submission" date="2017-06" db="EMBL/GenBank/DDBJ databases">
        <authorList>
            <person name="Varghese N."/>
            <person name="Submissions S."/>
        </authorList>
    </citation>
    <scope>NUCLEOTIDE SEQUENCE [LARGE SCALE GENOMIC DNA]</scope>
    <source>
        <strain evidence="5">JAD2</strain>
    </source>
</reference>
<dbReference type="HAMAP" id="MF_01940">
    <property type="entry name" value="RNA_CPDase"/>
    <property type="match status" value="1"/>
</dbReference>
<dbReference type="PANTHER" id="PTHR35561">
    <property type="entry name" value="RNA 2',3'-CYCLIC PHOSPHODIESTERASE"/>
    <property type="match status" value="1"/>
</dbReference>
<evidence type="ECO:0000256" key="2">
    <source>
        <dbReference type="HAMAP-Rule" id="MF_01940"/>
    </source>
</evidence>
<comment type="similarity">
    <text evidence="2">Belongs to the 2H phosphoesterase superfamily. ThpR family.</text>
</comment>
<dbReference type="Pfam" id="PF02834">
    <property type="entry name" value="LigT_PEase"/>
    <property type="match status" value="2"/>
</dbReference>
<dbReference type="Gene3D" id="3.90.1140.10">
    <property type="entry name" value="Cyclic phosphodiesterase"/>
    <property type="match status" value="1"/>
</dbReference>
<dbReference type="InterPro" id="IPR009097">
    <property type="entry name" value="Cyclic_Pdiesterase"/>
</dbReference>
<keyword evidence="5" id="KW-1185">Reference proteome</keyword>
<keyword evidence="4" id="KW-0436">Ligase</keyword>
<feature type="domain" description="Phosphoesterase HXTX" evidence="3">
    <location>
        <begin position="98"/>
        <end position="184"/>
    </location>
</feature>
<dbReference type="GO" id="GO:0004113">
    <property type="term" value="F:2',3'-cyclic-nucleotide 3'-phosphodiesterase activity"/>
    <property type="evidence" value="ECO:0007669"/>
    <property type="project" value="InterPro"/>
</dbReference>
<dbReference type="OrthoDB" id="9789350at2"/>
<keyword evidence="1 2" id="KW-0378">Hydrolase</keyword>
<comment type="function">
    <text evidence="2">Hydrolyzes RNA 2',3'-cyclic phosphodiester to an RNA 2'-phosphomonoester.</text>
</comment>
<dbReference type="AlphaFoldDB" id="A0A212RCU3"/>
<dbReference type="EMBL" id="FYEK01000044">
    <property type="protein sequence ID" value="SNB70039.1"/>
    <property type="molecule type" value="Genomic_DNA"/>
</dbReference>
<name>A0A212RCU3_9CHLR</name>
<proteinExistence type="inferred from homology"/>
<evidence type="ECO:0000256" key="1">
    <source>
        <dbReference type="ARBA" id="ARBA00022801"/>
    </source>
</evidence>
<feature type="active site" description="Proton acceptor" evidence="2">
    <location>
        <position position="132"/>
    </location>
</feature>
<dbReference type="GO" id="GO:0008664">
    <property type="term" value="F:RNA 2',3'-cyclic 3'-phosphodiesterase activity"/>
    <property type="evidence" value="ECO:0007669"/>
    <property type="project" value="UniProtKB-EC"/>
</dbReference>
<dbReference type="RefSeq" id="WP_159461706.1">
    <property type="nucleotide sequence ID" value="NZ_FYEK01000044.1"/>
</dbReference>
<dbReference type="NCBIfam" id="TIGR02258">
    <property type="entry name" value="2_5_ligase"/>
    <property type="match status" value="1"/>
</dbReference>
<dbReference type="EC" id="3.1.4.58" evidence="2"/>
<dbReference type="Proteomes" id="UP000197025">
    <property type="component" value="Unassembled WGS sequence"/>
</dbReference>
<dbReference type="PANTHER" id="PTHR35561:SF1">
    <property type="entry name" value="RNA 2',3'-CYCLIC PHOSPHODIESTERASE"/>
    <property type="match status" value="1"/>
</dbReference>
<evidence type="ECO:0000313" key="4">
    <source>
        <dbReference type="EMBL" id="SNB70039.1"/>
    </source>
</evidence>
<sequence>MVAVRAFIAVELPDSLQQQLAEVQRRLRQELRDLPIRWVRPESIHLTLKFLGMVPAPQIDEIIAALRGLTLERGPFMFIVEGLGCFPDPRHPRVIWVGVSDPTRALAGFQRLVEASMQKLGYPPEDRPYQPHLTLARVSRDATPVHHRQIAEVIARTPVGQLGEVRVEEITLMRSDLHPEGAIYTPLIRLPLRGKGNPD</sequence>
<dbReference type="SUPFAM" id="SSF55144">
    <property type="entry name" value="LigT-like"/>
    <property type="match status" value="1"/>
</dbReference>
<comment type="catalytic activity">
    <reaction evidence="2">
        <text>a 3'-end 2',3'-cyclophospho-ribonucleotide-RNA + H2O = a 3'-end 2'-phospho-ribonucleotide-RNA + H(+)</text>
        <dbReference type="Rhea" id="RHEA:11828"/>
        <dbReference type="Rhea" id="RHEA-COMP:10464"/>
        <dbReference type="Rhea" id="RHEA-COMP:17353"/>
        <dbReference type="ChEBI" id="CHEBI:15377"/>
        <dbReference type="ChEBI" id="CHEBI:15378"/>
        <dbReference type="ChEBI" id="CHEBI:83064"/>
        <dbReference type="ChEBI" id="CHEBI:173113"/>
        <dbReference type="EC" id="3.1.4.58"/>
    </reaction>
</comment>
<feature type="short sequence motif" description="HXTX 1" evidence="2">
    <location>
        <begin position="45"/>
        <end position="48"/>
    </location>
</feature>
<protein>
    <recommendedName>
        <fullName evidence="2">RNA 2',3'-cyclic phosphodiesterase</fullName>
        <shortName evidence="2">RNA 2',3'-CPDase</shortName>
        <ecNumber evidence="2">3.1.4.58</ecNumber>
    </recommendedName>
</protein>
<dbReference type="InParanoid" id="A0A212RCU3"/>
<dbReference type="FunCoup" id="A0A212RCU3">
    <property type="interactions" value="19"/>
</dbReference>
<feature type="active site" description="Proton donor" evidence="2">
    <location>
        <position position="45"/>
    </location>
</feature>
<dbReference type="InterPro" id="IPR004175">
    <property type="entry name" value="RNA_CPDase"/>
</dbReference>
<organism evidence="4 5">
    <name type="scientific">Thermoflexus hugenholtzii JAD2</name>
    <dbReference type="NCBI Taxonomy" id="877466"/>
    <lineage>
        <taxon>Bacteria</taxon>
        <taxon>Bacillati</taxon>
        <taxon>Chloroflexota</taxon>
        <taxon>Thermoflexia</taxon>
        <taxon>Thermoflexales</taxon>
        <taxon>Thermoflexaceae</taxon>
        <taxon>Thermoflexus</taxon>
    </lineage>
</organism>